<dbReference type="InterPro" id="IPR002881">
    <property type="entry name" value="DUF58"/>
</dbReference>
<sequence length="330" mass="36298">MTDAAGKMPGVYIDLDDLLAFEHRGRRVSFLPRQPVHSLLSGRFASRMRGRGLNFEEIRDYRPGDDVRSIDWKVTARLQKPHVRVFNEERDRQSLLVVDQRLSMFFGSRLAMKSVTAAQAAAIAAWRILGVGDRVGAIVFDDRSLAEFRPRRSRSTVLQILTAMVSKNRTLGVGRGIVSAPSMLNEALKQAQRRALHDAAVIIISDFDGADDETRSMIGAMTRHNDVVALLVHDPQQSDLPASASMTVTDGELQIQLEVGRESVRKRLSEATQERLKGVLAWTQEFGVPVLPLSAAEDTAQQLRRLLGALPARGRSGRGAGPGQMEAGLG</sequence>
<gene>
    <name evidence="2" type="ORF">CQ14_35350</name>
</gene>
<evidence type="ECO:0000313" key="2">
    <source>
        <dbReference type="EMBL" id="KRR19303.1"/>
    </source>
</evidence>
<dbReference type="OrthoDB" id="9776116at2"/>
<feature type="domain" description="DUF58" evidence="1">
    <location>
        <begin position="57"/>
        <end position="274"/>
    </location>
</feature>
<dbReference type="Proteomes" id="UP000051660">
    <property type="component" value="Unassembled WGS sequence"/>
</dbReference>
<dbReference type="AlphaFoldDB" id="A0A0R3MGE7"/>
<dbReference type="RefSeq" id="WP_057861150.1">
    <property type="nucleotide sequence ID" value="NZ_LLYB01000097.1"/>
</dbReference>
<dbReference type="InterPro" id="IPR036465">
    <property type="entry name" value="vWFA_dom_sf"/>
</dbReference>
<evidence type="ECO:0000259" key="1">
    <source>
        <dbReference type="Pfam" id="PF01882"/>
    </source>
</evidence>
<dbReference type="Pfam" id="PF01882">
    <property type="entry name" value="DUF58"/>
    <property type="match status" value="1"/>
</dbReference>
<reference evidence="2 3" key="1">
    <citation type="submission" date="2014-03" db="EMBL/GenBank/DDBJ databases">
        <title>Bradyrhizobium valentinum sp. nov., isolated from effective nodules of Lupinus mariae-josephae, a lupine endemic of basic-lime soils in Eastern Spain.</title>
        <authorList>
            <person name="Duran D."/>
            <person name="Rey L."/>
            <person name="Navarro A."/>
            <person name="Busquets A."/>
            <person name="Imperial J."/>
            <person name="Ruiz-Argueso T."/>
        </authorList>
    </citation>
    <scope>NUCLEOTIDE SEQUENCE [LARGE SCALE GENOMIC DNA]</scope>
    <source>
        <strain evidence="2 3">CCBAU 23086</strain>
    </source>
</reference>
<evidence type="ECO:0000313" key="3">
    <source>
        <dbReference type="Proteomes" id="UP000051660"/>
    </source>
</evidence>
<name>A0A0R3MGE7_9BRAD</name>
<dbReference type="SUPFAM" id="SSF53300">
    <property type="entry name" value="vWA-like"/>
    <property type="match status" value="1"/>
</dbReference>
<organism evidence="2 3">
    <name type="scientific">Bradyrhizobium lablabi</name>
    <dbReference type="NCBI Taxonomy" id="722472"/>
    <lineage>
        <taxon>Bacteria</taxon>
        <taxon>Pseudomonadati</taxon>
        <taxon>Pseudomonadota</taxon>
        <taxon>Alphaproteobacteria</taxon>
        <taxon>Hyphomicrobiales</taxon>
        <taxon>Nitrobacteraceae</taxon>
        <taxon>Bradyrhizobium</taxon>
    </lineage>
</organism>
<comment type="caution">
    <text evidence="2">The sequence shown here is derived from an EMBL/GenBank/DDBJ whole genome shotgun (WGS) entry which is preliminary data.</text>
</comment>
<dbReference type="Gene3D" id="3.40.50.410">
    <property type="entry name" value="von Willebrand factor, type A domain"/>
    <property type="match status" value="1"/>
</dbReference>
<dbReference type="EMBL" id="LLYB01000097">
    <property type="protein sequence ID" value="KRR19303.1"/>
    <property type="molecule type" value="Genomic_DNA"/>
</dbReference>
<dbReference type="PANTHER" id="PTHR33608">
    <property type="entry name" value="BLL2464 PROTEIN"/>
    <property type="match status" value="1"/>
</dbReference>
<dbReference type="PANTHER" id="PTHR33608:SF12">
    <property type="entry name" value="DUF58 DOMAIN-CONTAINING PROTEIN"/>
    <property type="match status" value="1"/>
</dbReference>
<protein>
    <submittedName>
        <fullName evidence="2">MoxR protein</fullName>
    </submittedName>
</protein>
<accession>A0A0R3MGE7</accession>
<proteinExistence type="predicted"/>